<dbReference type="InterPro" id="IPR036291">
    <property type="entry name" value="NAD(P)-bd_dom_sf"/>
</dbReference>
<evidence type="ECO:0000256" key="2">
    <source>
        <dbReference type="ARBA" id="ARBA00023002"/>
    </source>
</evidence>
<keyword evidence="2" id="KW-0560">Oxidoreductase</keyword>
<dbReference type="EMBL" id="JBHSAX010000009">
    <property type="protein sequence ID" value="MFC3962432.1"/>
    <property type="molecule type" value="Genomic_DNA"/>
</dbReference>
<accession>A0ABV8DSD3</accession>
<evidence type="ECO:0000313" key="4">
    <source>
        <dbReference type="Proteomes" id="UP001595696"/>
    </source>
</evidence>
<dbReference type="Proteomes" id="UP001595696">
    <property type="component" value="Unassembled WGS sequence"/>
</dbReference>
<reference evidence="4" key="1">
    <citation type="journal article" date="2019" name="Int. J. Syst. Evol. Microbiol.">
        <title>The Global Catalogue of Microorganisms (GCM) 10K type strain sequencing project: providing services to taxonomists for standard genome sequencing and annotation.</title>
        <authorList>
            <consortium name="The Broad Institute Genomics Platform"/>
            <consortium name="The Broad Institute Genome Sequencing Center for Infectious Disease"/>
            <person name="Wu L."/>
            <person name="Ma J."/>
        </authorList>
    </citation>
    <scope>NUCLEOTIDE SEQUENCE [LARGE SCALE GENOMIC DNA]</scope>
    <source>
        <strain evidence="4">CGMCC 4.7330</strain>
    </source>
</reference>
<keyword evidence="4" id="KW-1185">Reference proteome</keyword>
<dbReference type="Gene3D" id="3.40.50.720">
    <property type="entry name" value="NAD(P)-binding Rossmann-like Domain"/>
    <property type="match status" value="1"/>
</dbReference>
<evidence type="ECO:0000313" key="3">
    <source>
        <dbReference type="EMBL" id="MFC3962432.1"/>
    </source>
</evidence>
<sequence>MSTIVMTGGTSGIGAVAVERLRGEHRVVLGARRPPSGVESLPLDLMSLASVRTFAAGVRHRLGAETIDALVLNAGVIRPDADGRTEDRFETTFAINHLAHYLLLRLLLPALAPRAVVLLTTSGTHDPATEARLEPPRHATARLLADPALDDSLPARAGQHAYTASKLCAVLTVRYLAAEYSNVLIPIAFDPGQVFGTGLAGGLSLPLRVAWKVLGTPVGWPLRQFHPTMNTVPAAGEALALLASSAVEPGPGQSYAAVRRGKLGWQEPSGLAQDVEAGVELWEESARLVGLEQ</sequence>
<comment type="caution">
    <text evidence="3">The sequence shown here is derived from an EMBL/GenBank/DDBJ whole genome shotgun (WGS) entry which is preliminary data.</text>
</comment>
<organism evidence="3 4">
    <name type="scientific">Nocardia jiangsuensis</name>
    <dbReference type="NCBI Taxonomy" id="1691563"/>
    <lineage>
        <taxon>Bacteria</taxon>
        <taxon>Bacillati</taxon>
        <taxon>Actinomycetota</taxon>
        <taxon>Actinomycetes</taxon>
        <taxon>Mycobacteriales</taxon>
        <taxon>Nocardiaceae</taxon>
        <taxon>Nocardia</taxon>
    </lineage>
</organism>
<protein>
    <submittedName>
        <fullName evidence="3">SDR family NAD(P)-dependent oxidoreductase</fullName>
    </submittedName>
</protein>
<dbReference type="InterPro" id="IPR002347">
    <property type="entry name" value="SDR_fam"/>
</dbReference>
<comment type="similarity">
    <text evidence="1">Belongs to the short-chain dehydrogenases/reductases (SDR) family.</text>
</comment>
<gene>
    <name evidence="3" type="ORF">ACFO0B_10595</name>
</gene>
<dbReference type="RefSeq" id="WP_378612206.1">
    <property type="nucleotide sequence ID" value="NZ_JBHSAX010000009.1"/>
</dbReference>
<dbReference type="Pfam" id="PF00106">
    <property type="entry name" value="adh_short"/>
    <property type="match status" value="1"/>
</dbReference>
<dbReference type="SUPFAM" id="SSF51735">
    <property type="entry name" value="NAD(P)-binding Rossmann-fold domains"/>
    <property type="match status" value="1"/>
</dbReference>
<dbReference type="PANTHER" id="PTHR24320">
    <property type="entry name" value="RETINOL DEHYDROGENASE"/>
    <property type="match status" value="1"/>
</dbReference>
<proteinExistence type="inferred from homology"/>
<dbReference type="PRINTS" id="PR00081">
    <property type="entry name" value="GDHRDH"/>
</dbReference>
<evidence type="ECO:0000256" key="1">
    <source>
        <dbReference type="ARBA" id="ARBA00006484"/>
    </source>
</evidence>
<name>A0ABV8DSD3_9NOCA</name>
<dbReference type="PANTHER" id="PTHR24320:SF148">
    <property type="entry name" value="NAD(P)-BINDING ROSSMANN-FOLD SUPERFAMILY PROTEIN"/>
    <property type="match status" value="1"/>
</dbReference>